<protein>
    <submittedName>
        <fullName evidence="4">Lipoprotein LpqB, GerMN domain protein</fullName>
    </submittedName>
</protein>
<dbReference type="STRING" id="179408.Osc7112_1362"/>
<dbReference type="SMART" id="SM00909">
    <property type="entry name" value="Germane"/>
    <property type="match status" value="1"/>
</dbReference>
<reference evidence="4 5" key="1">
    <citation type="submission" date="2012-05" db="EMBL/GenBank/DDBJ databases">
        <title>Finished chromosome of genome of Oscillatoria sp. PCC 7112.</title>
        <authorList>
            <consortium name="US DOE Joint Genome Institute"/>
            <person name="Gugger M."/>
            <person name="Coursin T."/>
            <person name="Rippka R."/>
            <person name="Tandeau De Marsac N."/>
            <person name="Huntemann M."/>
            <person name="Wei C.-L."/>
            <person name="Han J."/>
            <person name="Detter J.C."/>
            <person name="Han C."/>
            <person name="Tapia R."/>
            <person name="Davenport K."/>
            <person name="Daligault H."/>
            <person name="Erkkila T."/>
            <person name="Gu W."/>
            <person name="Munk A.C.C."/>
            <person name="Teshima H."/>
            <person name="Xu Y."/>
            <person name="Chain P."/>
            <person name="Chen A."/>
            <person name="Krypides N."/>
            <person name="Mavromatis K."/>
            <person name="Markowitz V."/>
            <person name="Szeto E."/>
            <person name="Ivanova N."/>
            <person name="Mikhailova N."/>
            <person name="Ovchinnikova G."/>
            <person name="Pagani I."/>
            <person name="Pati A."/>
            <person name="Goodwin L."/>
            <person name="Peters L."/>
            <person name="Pitluck S."/>
            <person name="Woyke T."/>
            <person name="Kerfeld C."/>
        </authorList>
    </citation>
    <scope>NUCLEOTIDE SEQUENCE [LARGE SCALE GENOMIC DNA]</scope>
    <source>
        <strain evidence="4 5">PCC 7112</strain>
    </source>
</reference>
<accession>K9VCK4</accession>
<feature type="compositionally biased region" description="Low complexity" evidence="1">
    <location>
        <begin position="45"/>
        <end position="66"/>
    </location>
</feature>
<name>K9VCK4_9CYAN</name>
<evidence type="ECO:0000256" key="1">
    <source>
        <dbReference type="SAM" id="MobiDB-lite"/>
    </source>
</evidence>
<dbReference type="eggNOG" id="COG5401">
    <property type="taxonomic scope" value="Bacteria"/>
</dbReference>
<dbReference type="Proteomes" id="UP000010478">
    <property type="component" value="Chromosome"/>
</dbReference>
<dbReference type="Pfam" id="PF10646">
    <property type="entry name" value="Germane"/>
    <property type="match status" value="1"/>
</dbReference>
<dbReference type="RefSeq" id="WP_015175215.1">
    <property type="nucleotide sequence ID" value="NC_019729.1"/>
</dbReference>
<feature type="transmembrane region" description="Helical" evidence="2">
    <location>
        <begin position="12"/>
        <end position="34"/>
    </location>
</feature>
<dbReference type="KEGG" id="oni:Osc7112_1362"/>
<evidence type="ECO:0000313" key="5">
    <source>
        <dbReference type="Proteomes" id="UP000010478"/>
    </source>
</evidence>
<keyword evidence="2" id="KW-0472">Membrane</keyword>
<dbReference type="InterPro" id="IPR019606">
    <property type="entry name" value="GerMN"/>
</dbReference>
<dbReference type="HOGENOM" id="CLU_094596_0_0_3"/>
<gene>
    <name evidence="4" type="ORF">Osc7112_1362</name>
</gene>
<keyword evidence="5" id="KW-1185">Reference proteome</keyword>
<feature type="domain" description="GerMN" evidence="3">
    <location>
        <begin position="149"/>
        <end position="235"/>
    </location>
</feature>
<feature type="region of interest" description="Disordered" evidence="1">
    <location>
        <begin position="38"/>
        <end position="92"/>
    </location>
</feature>
<evidence type="ECO:0000259" key="3">
    <source>
        <dbReference type="SMART" id="SM00909"/>
    </source>
</evidence>
<dbReference type="OrthoDB" id="510914at2"/>
<evidence type="ECO:0000313" key="4">
    <source>
        <dbReference type="EMBL" id="AFZ05893.1"/>
    </source>
</evidence>
<proteinExistence type="predicted"/>
<keyword evidence="4" id="KW-0449">Lipoprotein</keyword>
<keyword evidence="2" id="KW-0812">Transmembrane</keyword>
<dbReference type="AlphaFoldDB" id="K9VCK4"/>
<keyword evidence="2" id="KW-1133">Transmembrane helix</keyword>
<evidence type="ECO:0000256" key="2">
    <source>
        <dbReference type="SAM" id="Phobius"/>
    </source>
</evidence>
<organism evidence="4 5">
    <name type="scientific">Phormidium nigroviride PCC 7112</name>
    <dbReference type="NCBI Taxonomy" id="179408"/>
    <lineage>
        <taxon>Bacteria</taxon>
        <taxon>Bacillati</taxon>
        <taxon>Cyanobacteriota</taxon>
        <taxon>Cyanophyceae</taxon>
        <taxon>Oscillatoriophycideae</taxon>
        <taxon>Oscillatoriales</taxon>
        <taxon>Oscillatoriaceae</taxon>
        <taxon>Phormidium</taxon>
    </lineage>
</organism>
<sequence length="256" mass="26775" precursor="true">MKDGQEVRRVSTAVIAGVCGLALLAGGGIAWWTANRSPTPANTQSSAQTTAPPLSPSPAESPAVVIPVPPPNPVQVPQVQTPQVQTPQVQTPQVQTPQALVPKSPQPKPLPQTDVQTVQVYWVKDASGKFEGVPTKVAVKQADKPDAALQAAFNSLLAGPKDATVSSEIPKGTKLRSLSVKNDGVYVDLSAEFTSGGGSNSMTGRLGQVIYTATSLQPNTKVWISVEGKPLELLGGEGLEVAQPSTRESFDKNFPL</sequence>
<dbReference type="EMBL" id="CP003614">
    <property type="protein sequence ID" value="AFZ05893.1"/>
    <property type="molecule type" value="Genomic_DNA"/>
</dbReference>
<feature type="compositionally biased region" description="Low complexity" evidence="1">
    <location>
        <begin position="75"/>
        <end position="92"/>
    </location>
</feature>